<dbReference type="InterPro" id="IPR036864">
    <property type="entry name" value="Zn2-C6_fun-type_DNA-bd_sf"/>
</dbReference>
<dbReference type="Gene3D" id="3.10.450.50">
    <property type="match status" value="1"/>
</dbReference>
<dbReference type="InterPro" id="IPR037401">
    <property type="entry name" value="SnoaL-like"/>
</dbReference>
<dbReference type="Gene3D" id="4.10.240.10">
    <property type="entry name" value="Zn(2)-C6 fungal-type DNA-binding domain"/>
    <property type="match status" value="1"/>
</dbReference>
<evidence type="ECO:0000313" key="10">
    <source>
        <dbReference type="Proteomes" id="UP000663861"/>
    </source>
</evidence>
<dbReference type="GO" id="GO:0000981">
    <property type="term" value="F:DNA-binding transcription factor activity, RNA polymerase II-specific"/>
    <property type="evidence" value="ECO:0007669"/>
    <property type="project" value="InterPro"/>
</dbReference>
<comment type="subcellular location">
    <subcellularLocation>
        <location evidence="1">Nucleus</location>
    </subcellularLocation>
</comment>
<evidence type="ECO:0000313" key="9">
    <source>
        <dbReference type="EMBL" id="CAE6531534.1"/>
    </source>
</evidence>
<dbReference type="CDD" id="cd12148">
    <property type="entry name" value="fungal_TF_MHR"/>
    <property type="match status" value="1"/>
</dbReference>
<dbReference type="PANTHER" id="PTHR31845">
    <property type="entry name" value="FINGER DOMAIN PROTEIN, PUTATIVE-RELATED"/>
    <property type="match status" value="1"/>
</dbReference>
<evidence type="ECO:0000256" key="3">
    <source>
        <dbReference type="ARBA" id="ARBA00023015"/>
    </source>
</evidence>
<name>A0A8H3DK01_9AGAM</name>
<evidence type="ECO:0000259" key="8">
    <source>
        <dbReference type="PROSITE" id="PS50048"/>
    </source>
</evidence>
<dbReference type="GO" id="GO:0008270">
    <property type="term" value="F:zinc ion binding"/>
    <property type="evidence" value="ECO:0007669"/>
    <property type="project" value="InterPro"/>
</dbReference>
<evidence type="ECO:0000256" key="7">
    <source>
        <dbReference type="SAM" id="MobiDB-lite"/>
    </source>
</evidence>
<feature type="compositionally biased region" description="Polar residues" evidence="7">
    <location>
        <begin position="96"/>
        <end position="116"/>
    </location>
</feature>
<dbReference type="SMART" id="SM00066">
    <property type="entry name" value="GAL4"/>
    <property type="match status" value="1"/>
</dbReference>
<dbReference type="InterPro" id="IPR032710">
    <property type="entry name" value="NTF2-like_dom_sf"/>
</dbReference>
<feature type="compositionally biased region" description="Basic and acidic residues" evidence="7">
    <location>
        <begin position="160"/>
        <end position="170"/>
    </location>
</feature>
<keyword evidence="5" id="KW-0804">Transcription</keyword>
<feature type="region of interest" description="Disordered" evidence="7">
    <location>
        <begin position="1"/>
        <end position="31"/>
    </location>
</feature>
<dbReference type="SMART" id="SM00906">
    <property type="entry name" value="Fungal_trans"/>
    <property type="match status" value="1"/>
</dbReference>
<dbReference type="Pfam" id="PF04082">
    <property type="entry name" value="Fungal_trans"/>
    <property type="match status" value="1"/>
</dbReference>
<dbReference type="CDD" id="cd00067">
    <property type="entry name" value="GAL4"/>
    <property type="match status" value="1"/>
</dbReference>
<organism evidence="9 10">
    <name type="scientific">Rhizoctonia solani</name>
    <dbReference type="NCBI Taxonomy" id="456999"/>
    <lineage>
        <taxon>Eukaryota</taxon>
        <taxon>Fungi</taxon>
        <taxon>Dikarya</taxon>
        <taxon>Basidiomycota</taxon>
        <taxon>Agaricomycotina</taxon>
        <taxon>Agaricomycetes</taxon>
        <taxon>Cantharellales</taxon>
        <taxon>Ceratobasidiaceae</taxon>
        <taxon>Rhizoctonia</taxon>
    </lineage>
</organism>
<dbReference type="InterPro" id="IPR001138">
    <property type="entry name" value="Zn2Cys6_DnaBD"/>
</dbReference>
<dbReference type="AlphaFoldDB" id="A0A8H3DK01"/>
<protein>
    <recommendedName>
        <fullName evidence="8">Zn(2)-C6 fungal-type domain-containing protein</fullName>
    </recommendedName>
</protein>
<reference evidence="9" key="1">
    <citation type="submission" date="2021-01" db="EMBL/GenBank/DDBJ databases">
        <authorList>
            <person name="Kaushik A."/>
        </authorList>
    </citation>
    <scope>NUCLEOTIDE SEQUENCE</scope>
    <source>
        <strain evidence="9">AG4-RS23</strain>
    </source>
</reference>
<feature type="domain" description="Zn(2)-C6 fungal-type" evidence="8">
    <location>
        <begin position="32"/>
        <end position="66"/>
    </location>
</feature>
<keyword evidence="4" id="KW-0238">DNA-binding</keyword>
<dbReference type="InterPro" id="IPR007219">
    <property type="entry name" value="XnlR_reg_dom"/>
</dbReference>
<evidence type="ECO:0000256" key="2">
    <source>
        <dbReference type="ARBA" id="ARBA00022723"/>
    </source>
</evidence>
<dbReference type="GO" id="GO:0000976">
    <property type="term" value="F:transcription cis-regulatory region binding"/>
    <property type="evidence" value="ECO:0007669"/>
    <property type="project" value="TreeGrafter"/>
</dbReference>
<gene>
    <name evidence="9" type="ORF">RDB_LOCUS175471</name>
</gene>
<dbReference type="GO" id="GO:0005634">
    <property type="term" value="C:nucleus"/>
    <property type="evidence" value="ECO:0007669"/>
    <property type="project" value="UniProtKB-SubCell"/>
</dbReference>
<dbReference type="PANTHER" id="PTHR31845:SF19">
    <property type="entry name" value="TRANSCRIPTION FACTOR DOMAIN-CONTAINING PROTEIN"/>
    <property type="match status" value="1"/>
</dbReference>
<dbReference type="PROSITE" id="PS50048">
    <property type="entry name" value="ZN2_CY6_FUNGAL_2"/>
    <property type="match status" value="1"/>
</dbReference>
<dbReference type="InterPro" id="IPR051089">
    <property type="entry name" value="prtT"/>
</dbReference>
<evidence type="ECO:0000256" key="6">
    <source>
        <dbReference type="ARBA" id="ARBA00023242"/>
    </source>
</evidence>
<dbReference type="PROSITE" id="PS00463">
    <property type="entry name" value="ZN2_CY6_FUNGAL_1"/>
    <property type="match status" value="1"/>
</dbReference>
<dbReference type="Pfam" id="PF00172">
    <property type="entry name" value="Zn_clus"/>
    <property type="match status" value="1"/>
</dbReference>
<feature type="compositionally biased region" description="Polar residues" evidence="7">
    <location>
        <begin position="135"/>
        <end position="156"/>
    </location>
</feature>
<dbReference type="EMBL" id="CAJMWY010004418">
    <property type="protein sequence ID" value="CAE6531534.1"/>
    <property type="molecule type" value="Genomic_DNA"/>
</dbReference>
<dbReference type="Pfam" id="PF13577">
    <property type="entry name" value="SnoaL_4"/>
    <property type="match status" value="1"/>
</dbReference>
<keyword evidence="3" id="KW-0805">Transcription regulation</keyword>
<keyword evidence="6" id="KW-0539">Nucleus</keyword>
<dbReference type="Proteomes" id="UP000663861">
    <property type="component" value="Unassembled WGS sequence"/>
</dbReference>
<keyword evidence="2" id="KW-0479">Metal-binding</keyword>
<sequence>MSFEGGVDRGVKRKGPATDGSDDNEPKARGRACTACRAIKVRCDNPNMAYDGPCSRCTRLSLECLYQEKKRGRKPKNDNPDDKQQQTYIVQAKAPRTSSSQVREAPNGTSEFSSVLETRAPRPLEHRNAPPLPGTISTPSYGTAASPSLTVSSSDASGPRYRDLGPRKNSRDDVKMYTLANIMSDKSSGQSHADSALPPAVPLTLGLSPIDRLEDPVQAEFVTEPEVDSLFYSYFAHLNSIIGLLDPRLHTAPYVRRRSTVLYTTIISVSSKFFLPRVHQQCHALSQSLIGRALASDMCNIEYIQARSTVLYTTIISVSSKFFLPRVHQQCHALSQSLIGRALASDMCNIEYIQALSLSTFYKDADDASSWRKVGLAIRMAYELNLHEFRTQPLPKDELEARKQLNRERTWIQLVLYDFTTASQRNKPNMVPDHDLPDVEGWVRDHPQFPCYADAQLAGSFSFLMVYRLIQSTRSSMMSSKPGGFDATIRHLFRMLDGTPKFWATLEDASSGLAPVSRSIMRFYYFSSQLSINELQTLSLVSPSLEVTQSALQQCKESAVLVLTHVIEDMAPNGYVPYTQDGIAFATAYAGVWLYKMMNADMTRPQPSVANALFPDITFPMADYQEYVPPELMPPLDGMNAHWMNVMSGLDDWWKNYTYLGSLHEDQATELRAELASLKRDVELLRSERDVARMLNQYVYIHDQAFSPVSRKSEELDRQFESFFTDDGVCDAFGVHTTREGKAEWVRSVLSSQGNIVGMQMVTSNVLVDILGDGVTANARTSAVTTIAGEGQDIRDHHRAAGYYTYRLRKVQGEWKIAHLRWHGLGLEQTTA</sequence>
<dbReference type="SUPFAM" id="SSF54427">
    <property type="entry name" value="NTF2-like"/>
    <property type="match status" value="1"/>
</dbReference>
<proteinExistence type="predicted"/>
<evidence type="ECO:0000256" key="4">
    <source>
        <dbReference type="ARBA" id="ARBA00023125"/>
    </source>
</evidence>
<accession>A0A8H3DK01</accession>
<dbReference type="GO" id="GO:0006351">
    <property type="term" value="P:DNA-templated transcription"/>
    <property type="evidence" value="ECO:0007669"/>
    <property type="project" value="InterPro"/>
</dbReference>
<evidence type="ECO:0000256" key="1">
    <source>
        <dbReference type="ARBA" id="ARBA00004123"/>
    </source>
</evidence>
<dbReference type="SUPFAM" id="SSF57701">
    <property type="entry name" value="Zn2/Cys6 DNA-binding domain"/>
    <property type="match status" value="1"/>
</dbReference>
<evidence type="ECO:0000256" key="5">
    <source>
        <dbReference type="ARBA" id="ARBA00023163"/>
    </source>
</evidence>
<feature type="compositionally biased region" description="Basic and acidic residues" evidence="7">
    <location>
        <begin position="1"/>
        <end position="10"/>
    </location>
</feature>
<comment type="caution">
    <text evidence="9">The sequence shown here is derived from an EMBL/GenBank/DDBJ whole genome shotgun (WGS) entry which is preliminary data.</text>
</comment>
<feature type="region of interest" description="Disordered" evidence="7">
    <location>
        <begin position="91"/>
        <end position="170"/>
    </location>
</feature>
<feature type="compositionally biased region" description="Basic and acidic residues" evidence="7">
    <location>
        <begin position="119"/>
        <end position="128"/>
    </location>
</feature>